<organism evidence="3 4">
    <name type="scientific">Paenibacillus aceris</name>
    <dbReference type="NCBI Taxonomy" id="869555"/>
    <lineage>
        <taxon>Bacteria</taxon>
        <taxon>Bacillati</taxon>
        <taxon>Bacillota</taxon>
        <taxon>Bacilli</taxon>
        <taxon>Bacillales</taxon>
        <taxon>Paenibacillaceae</taxon>
        <taxon>Paenibacillus</taxon>
    </lineage>
</organism>
<keyword evidence="4" id="KW-1185">Reference proteome</keyword>
<comment type="caution">
    <text evidence="3">The sequence shown here is derived from an EMBL/GenBank/DDBJ whole genome shotgun (WGS) entry which is preliminary data.</text>
</comment>
<keyword evidence="2" id="KW-0472">Membrane</keyword>
<evidence type="ECO:0000313" key="4">
    <source>
        <dbReference type="Proteomes" id="UP001519344"/>
    </source>
</evidence>
<reference evidence="3 4" key="1">
    <citation type="submission" date="2021-03" db="EMBL/GenBank/DDBJ databases">
        <title>Genomic Encyclopedia of Type Strains, Phase IV (KMG-IV): sequencing the most valuable type-strain genomes for metagenomic binning, comparative biology and taxonomic classification.</title>
        <authorList>
            <person name="Goeker M."/>
        </authorList>
    </citation>
    <scope>NUCLEOTIDE SEQUENCE [LARGE SCALE GENOMIC DNA]</scope>
    <source>
        <strain evidence="3 4">DSM 24950</strain>
    </source>
</reference>
<sequence length="67" mass="7916">MNAGEKLPSRSQRKPIEREEDDTYLPPRKVVHPSERGKWTRIFYVTLLWLFVILVIALTVWGIKYSS</sequence>
<feature type="region of interest" description="Disordered" evidence="1">
    <location>
        <begin position="1"/>
        <end position="21"/>
    </location>
</feature>
<evidence type="ECO:0000256" key="2">
    <source>
        <dbReference type="SAM" id="Phobius"/>
    </source>
</evidence>
<name>A0ABS4HTV8_9BACL</name>
<feature type="transmembrane region" description="Helical" evidence="2">
    <location>
        <begin position="42"/>
        <end position="63"/>
    </location>
</feature>
<gene>
    <name evidence="3" type="ORF">J2Z65_001201</name>
</gene>
<dbReference type="EMBL" id="JAGGKV010000002">
    <property type="protein sequence ID" value="MBP1962003.1"/>
    <property type="molecule type" value="Genomic_DNA"/>
</dbReference>
<protein>
    <submittedName>
        <fullName evidence="3">Uncharacterized protein</fullName>
    </submittedName>
</protein>
<evidence type="ECO:0000313" key="3">
    <source>
        <dbReference type="EMBL" id="MBP1962003.1"/>
    </source>
</evidence>
<keyword evidence="2" id="KW-0812">Transmembrane</keyword>
<accession>A0ABS4HTV8</accession>
<keyword evidence="2" id="KW-1133">Transmembrane helix</keyword>
<evidence type="ECO:0000256" key="1">
    <source>
        <dbReference type="SAM" id="MobiDB-lite"/>
    </source>
</evidence>
<dbReference type="Proteomes" id="UP001519344">
    <property type="component" value="Unassembled WGS sequence"/>
</dbReference>
<proteinExistence type="predicted"/>